<evidence type="ECO:0000256" key="4">
    <source>
        <dbReference type="ARBA" id="ARBA00022840"/>
    </source>
</evidence>
<keyword evidence="5 7" id="KW-1278">Translocase</keyword>
<comment type="function">
    <text evidence="7">Part of the ABC transporter complex PotABCD involved in spermidine/putrescine import. Responsible for energy coupling to the transport system.</text>
</comment>
<keyword evidence="6 7" id="KW-0472">Membrane</keyword>
<keyword evidence="4 7" id="KW-0067">ATP-binding</keyword>
<dbReference type="Pfam" id="PF08402">
    <property type="entry name" value="TOBE_2"/>
    <property type="match status" value="1"/>
</dbReference>
<gene>
    <name evidence="7 9" type="primary">potA</name>
    <name evidence="9" type="ORF">ERS852573_00074</name>
</gene>
<comment type="subunit">
    <text evidence="7">The complex is composed of two ATP-binding proteins (PotA), two transmembrane proteins (PotB and PotC) and a solute-binding protein (PotD).</text>
</comment>
<dbReference type="AlphaFoldDB" id="A0A173QUY3"/>
<dbReference type="SUPFAM" id="SSF52540">
    <property type="entry name" value="P-loop containing nucleoside triphosphate hydrolases"/>
    <property type="match status" value="1"/>
</dbReference>
<dbReference type="PANTHER" id="PTHR42781:SF4">
    <property type="entry name" value="SPERMIDINE_PUTRESCINE IMPORT ATP-BINDING PROTEIN POTA"/>
    <property type="match status" value="1"/>
</dbReference>
<evidence type="ECO:0000256" key="1">
    <source>
        <dbReference type="ARBA" id="ARBA00022448"/>
    </source>
</evidence>
<dbReference type="GO" id="GO:0005524">
    <property type="term" value="F:ATP binding"/>
    <property type="evidence" value="ECO:0007669"/>
    <property type="project" value="UniProtKB-KW"/>
</dbReference>
<dbReference type="PROSITE" id="PS00211">
    <property type="entry name" value="ABC_TRANSPORTER_1"/>
    <property type="match status" value="1"/>
</dbReference>
<keyword evidence="3 7" id="KW-0547">Nucleotide-binding</keyword>
<evidence type="ECO:0000256" key="5">
    <source>
        <dbReference type="ARBA" id="ARBA00022967"/>
    </source>
</evidence>
<evidence type="ECO:0000259" key="8">
    <source>
        <dbReference type="PROSITE" id="PS50893"/>
    </source>
</evidence>
<dbReference type="OrthoDB" id="9802264at2"/>
<accession>A0A173QUY3</accession>
<dbReference type="CDD" id="cd03300">
    <property type="entry name" value="ABC_PotA_N"/>
    <property type="match status" value="1"/>
</dbReference>
<dbReference type="GO" id="GO:0043190">
    <property type="term" value="C:ATP-binding cassette (ABC) transporter complex"/>
    <property type="evidence" value="ECO:0007669"/>
    <property type="project" value="InterPro"/>
</dbReference>
<comment type="catalytic activity">
    <reaction evidence="7">
        <text>ATP + H2O + polyamine-[polyamine-binding protein]Side 1 = ADP + phosphate + polyamineSide 2 + [polyamine-binding protein]Side 1.</text>
        <dbReference type="EC" id="7.6.2.11"/>
    </reaction>
</comment>
<dbReference type="EC" id="7.6.2.11" evidence="7"/>
<evidence type="ECO:0000313" key="10">
    <source>
        <dbReference type="Proteomes" id="UP000095597"/>
    </source>
</evidence>
<dbReference type="Gene3D" id="2.40.50.100">
    <property type="match status" value="1"/>
</dbReference>
<protein>
    <recommendedName>
        <fullName evidence="7">Spermidine/putrescine import ATP-binding protein PotA</fullName>
        <ecNumber evidence="7">7.6.2.11</ecNumber>
    </recommendedName>
</protein>
<dbReference type="SUPFAM" id="SSF50331">
    <property type="entry name" value="MOP-like"/>
    <property type="match status" value="1"/>
</dbReference>
<comment type="similarity">
    <text evidence="7">Belongs to the ABC transporter superfamily. Spermidine/putrescine importer (TC 3.A.1.11.1) family.</text>
</comment>
<dbReference type="InterPro" id="IPR017879">
    <property type="entry name" value="PotA_ATP-bd"/>
</dbReference>
<keyword evidence="1 7" id="KW-0813">Transport</keyword>
<dbReference type="GO" id="GO:0015594">
    <property type="term" value="F:ABC-type putrescine transporter activity"/>
    <property type="evidence" value="ECO:0007669"/>
    <property type="project" value="InterPro"/>
</dbReference>
<organism evidence="9 10">
    <name type="scientific">Dorea longicatena</name>
    <dbReference type="NCBI Taxonomy" id="88431"/>
    <lineage>
        <taxon>Bacteria</taxon>
        <taxon>Bacillati</taxon>
        <taxon>Bacillota</taxon>
        <taxon>Clostridia</taxon>
        <taxon>Lachnospirales</taxon>
        <taxon>Lachnospiraceae</taxon>
        <taxon>Dorea</taxon>
    </lineage>
</organism>
<dbReference type="InterPro" id="IPR003439">
    <property type="entry name" value="ABC_transporter-like_ATP-bd"/>
</dbReference>
<evidence type="ECO:0000256" key="7">
    <source>
        <dbReference type="RuleBase" id="RU364083"/>
    </source>
</evidence>
<dbReference type="SMART" id="SM00382">
    <property type="entry name" value="AAA"/>
    <property type="match status" value="1"/>
</dbReference>
<proteinExistence type="inferred from homology"/>
<dbReference type="InterPro" id="IPR003593">
    <property type="entry name" value="AAA+_ATPase"/>
</dbReference>
<dbReference type="InterPro" id="IPR050093">
    <property type="entry name" value="ABC_SmlMolc_Importer"/>
</dbReference>
<dbReference type="PANTHER" id="PTHR42781">
    <property type="entry name" value="SPERMIDINE/PUTRESCINE IMPORT ATP-BINDING PROTEIN POTA"/>
    <property type="match status" value="1"/>
</dbReference>
<evidence type="ECO:0000256" key="3">
    <source>
        <dbReference type="ARBA" id="ARBA00022741"/>
    </source>
</evidence>
<evidence type="ECO:0000256" key="2">
    <source>
        <dbReference type="ARBA" id="ARBA00022475"/>
    </source>
</evidence>
<dbReference type="PROSITE" id="PS50893">
    <property type="entry name" value="ABC_TRANSPORTER_2"/>
    <property type="match status" value="1"/>
</dbReference>
<sequence length="525" mass="59715">MEEKKLIEFRNIVKSFDTQVVLKGINLDIYENEFVTLLGPSGCGKTTLLRILGGFLDADEGKVIFDNEDITDKPPYERELNTVFQKYALFPHLSVYENIAFGLKLKKMSKDIIDQKVMKMLKLIGLEGYEDKNTTLLSGGQQQRVAIARALVNEPKVLLLDEPLAALDLKLRKEMQYELKRIQQEVGITFIFVTHDQEEALTMSDKIVVMQKGEILQIGTPQEIYNEPTNRFVANFIGESNIISGRMIEDYKVRFDDITFDCVDHGFKENEPVDVVIRPEDIDIVDVKDGKMTGEVLSVLFKGVHYEIMVETVPGTSVTVNMRVIRNHDVTSEDGSEKISANNFYVDVEDVENLDDKEIVALSNAQAWETETDEYISIANIEYELEAKEGQYPVTFSTSNGTSIERTIFVVNQPFVKNEKANEGVMAFNFFKTVDEITESQALDTDLKTWANAQGWKLTDEDQSVDISVDYDFDPEEVTEGVYEITFSTTGREFKIHTTDYSEEGQEVGLIFFPEDIHVMPKVVF</sequence>
<dbReference type="EMBL" id="CYXO01000001">
    <property type="protein sequence ID" value="CUM69413.1"/>
    <property type="molecule type" value="Genomic_DNA"/>
</dbReference>
<dbReference type="Gene3D" id="3.40.50.300">
    <property type="entry name" value="P-loop containing nucleotide triphosphate hydrolases"/>
    <property type="match status" value="1"/>
</dbReference>
<keyword evidence="2 7" id="KW-1003">Cell membrane</keyword>
<keyword evidence="9" id="KW-0378">Hydrolase</keyword>
<dbReference type="InterPro" id="IPR005893">
    <property type="entry name" value="PotA-like"/>
</dbReference>
<reference evidence="9 10" key="1">
    <citation type="submission" date="2015-09" db="EMBL/GenBank/DDBJ databases">
        <authorList>
            <consortium name="Pathogen Informatics"/>
        </authorList>
    </citation>
    <scope>NUCLEOTIDE SEQUENCE [LARGE SCALE GENOMIC DNA]</scope>
    <source>
        <strain evidence="9 10">2789STDY5834961</strain>
    </source>
</reference>
<dbReference type="InterPro" id="IPR017871">
    <property type="entry name" value="ABC_transporter-like_CS"/>
</dbReference>
<dbReference type="InterPro" id="IPR027417">
    <property type="entry name" value="P-loop_NTPase"/>
</dbReference>
<evidence type="ECO:0000256" key="6">
    <source>
        <dbReference type="ARBA" id="ARBA00023136"/>
    </source>
</evidence>
<dbReference type="FunFam" id="3.40.50.300:FF:000133">
    <property type="entry name" value="Spermidine/putrescine import ATP-binding protein PotA"/>
    <property type="match status" value="1"/>
</dbReference>
<name>A0A173QUY3_9FIRM</name>
<evidence type="ECO:0000313" key="9">
    <source>
        <dbReference type="EMBL" id="CUM69413.1"/>
    </source>
</evidence>
<dbReference type="Proteomes" id="UP000095597">
    <property type="component" value="Unassembled WGS sequence"/>
</dbReference>
<feature type="domain" description="ABC transporter" evidence="8">
    <location>
        <begin position="7"/>
        <end position="237"/>
    </location>
</feature>
<dbReference type="GO" id="GO:0016887">
    <property type="term" value="F:ATP hydrolysis activity"/>
    <property type="evidence" value="ECO:0007669"/>
    <property type="project" value="InterPro"/>
</dbReference>
<dbReference type="InterPro" id="IPR013611">
    <property type="entry name" value="Transp-assoc_OB_typ2"/>
</dbReference>
<dbReference type="NCBIfam" id="TIGR01187">
    <property type="entry name" value="potA"/>
    <property type="match status" value="1"/>
</dbReference>
<dbReference type="Pfam" id="PF00005">
    <property type="entry name" value="ABC_tran"/>
    <property type="match status" value="1"/>
</dbReference>
<dbReference type="InterPro" id="IPR008995">
    <property type="entry name" value="Mo/tungstate-bd_C_term_dom"/>
</dbReference>